<dbReference type="EMBL" id="BGPR01008738">
    <property type="protein sequence ID" value="GBN35716.1"/>
    <property type="molecule type" value="Genomic_DNA"/>
</dbReference>
<evidence type="ECO:0000313" key="1">
    <source>
        <dbReference type="EMBL" id="GBN35716.1"/>
    </source>
</evidence>
<comment type="caution">
    <text evidence="1">The sequence shown here is derived from an EMBL/GenBank/DDBJ whole genome shotgun (WGS) entry which is preliminary data.</text>
</comment>
<name>A0A4Y2ND29_ARAVE</name>
<keyword evidence="2" id="KW-1185">Reference proteome</keyword>
<organism evidence="1 2">
    <name type="scientific">Araneus ventricosus</name>
    <name type="common">Orbweaver spider</name>
    <name type="synonym">Epeira ventricosa</name>
    <dbReference type="NCBI Taxonomy" id="182803"/>
    <lineage>
        <taxon>Eukaryota</taxon>
        <taxon>Metazoa</taxon>
        <taxon>Ecdysozoa</taxon>
        <taxon>Arthropoda</taxon>
        <taxon>Chelicerata</taxon>
        <taxon>Arachnida</taxon>
        <taxon>Araneae</taxon>
        <taxon>Araneomorphae</taxon>
        <taxon>Entelegynae</taxon>
        <taxon>Araneoidea</taxon>
        <taxon>Araneidae</taxon>
        <taxon>Araneus</taxon>
    </lineage>
</organism>
<evidence type="ECO:0000313" key="2">
    <source>
        <dbReference type="Proteomes" id="UP000499080"/>
    </source>
</evidence>
<proteinExistence type="predicted"/>
<protein>
    <submittedName>
        <fullName evidence="1">Uncharacterized protein</fullName>
    </submittedName>
</protein>
<gene>
    <name evidence="1" type="ORF">AVEN_139675_1</name>
</gene>
<dbReference type="AlphaFoldDB" id="A0A4Y2ND29"/>
<accession>A0A4Y2ND29</accession>
<dbReference type="Proteomes" id="UP000499080">
    <property type="component" value="Unassembled WGS sequence"/>
</dbReference>
<reference evidence="1 2" key="1">
    <citation type="journal article" date="2019" name="Sci. Rep.">
        <title>Orb-weaving spider Araneus ventricosus genome elucidates the spidroin gene catalogue.</title>
        <authorList>
            <person name="Kono N."/>
            <person name="Nakamura H."/>
            <person name="Ohtoshi R."/>
            <person name="Moran D.A.P."/>
            <person name="Shinohara A."/>
            <person name="Yoshida Y."/>
            <person name="Fujiwara M."/>
            <person name="Mori M."/>
            <person name="Tomita M."/>
            <person name="Arakawa K."/>
        </authorList>
    </citation>
    <scope>NUCLEOTIDE SEQUENCE [LARGE SCALE GENOMIC DNA]</scope>
</reference>
<sequence length="150" mass="16217">MPTSKVNQKIGSSALPWHLGLLNDSRCNISSTEARFLVAITGHGPTSPVGAVNSYLPSVKPTCCSGFLQPTLGHNQNRPTSTSGLNEKCRSSVDRTRDFSPQSLVVITQEKRALARFLSSSKFSLFLFNPHLPPTGEAVKKPLHESSSIL</sequence>